<gene>
    <name evidence="4" type="ORF">SAMN04487967_3615</name>
</gene>
<name>A0A1H6G4X1_9EURY</name>
<evidence type="ECO:0000313" key="5">
    <source>
        <dbReference type="Proteomes" id="UP000199112"/>
    </source>
</evidence>
<evidence type="ECO:0000256" key="1">
    <source>
        <dbReference type="ARBA" id="ARBA00022630"/>
    </source>
</evidence>
<dbReference type="RefSeq" id="WP_090508349.1">
    <property type="nucleotide sequence ID" value="NZ_FNWL01000006.1"/>
</dbReference>
<dbReference type="PRINTS" id="PR00469">
    <property type="entry name" value="PNDRDTASEII"/>
</dbReference>
<keyword evidence="1" id="KW-0285">Flavoprotein</keyword>
<dbReference type="Proteomes" id="UP000199112">
    <property type="component" value="Unassembled WGS sequence"/>
</dbReference>
<dbReference type="SUPFAM" id="SSF51905">
    <property type="entry name" value="FAD/NAD(P)-binding domain"/>
    <property type="match status" value="1"/>
</dbReference>
<dbReference type="PRINTS" id="PR00368">
    <property type="entry name" value="FADPNR"/>
</dbReference>
<dbReference type="InterPro" id="IPR050097">
    <property type="entry name" value="Ferredoxin-NADP_redctase_2"/>
</dbReference>
<evidence type="ECO:0000313" key="4">
    <source>
        <dbReference type="EMBL" id="SEH18089.1"/>
    </source>
</evidence>
<dbReference type="Pfam" id="PF07992">
    <property type="entry name" value="Pyr_redox_2"/>
    <property type="match status" value="1"/>
</dbReference>
<sequence length="322" mass="34287">MVYDYDLLVIGSGPAGLAAGIEAGHHGVEAVLFERESVGGELVNRHTLENLPGRSESTGPELRSTLVDQLRDVGGQVQLAAVDDIRQLDGEAANDDGTPDRADDGERVGFEIDTTAGTYSTRTVIVATGGRPIRLDVPDANAYRGRGIFNCAMCDGPLYAGERIAVSGGDKWALTDALYLTEHAERVVIIEEGPKLSAGETLRERVDDHPDIEVRTDTEIRGVSGDDVLERLELFDRTQGTESVETVGGLYVQHGVEPEASFLPEWIPRTDCGAVVVDPSLETAVPGLFAAGDVRQSSPQSITTALGDGVTAVRSASVYLDE</sequence>
<proteinExistence type="predicted"/>
<dbReference type="InterPro" id="IPR036188">
    <property type="entry name" value="FAD/NAD-bd_sf"/>
</dbReference>
<dbReference type="Gene3D" id="3.50.50.60">
    <property type="entry name" value="FAD/NAD(P)-binding domain"/>
    <property type="match status" value="2"/>
</dbReference>
<accession>A0A1H6G4X1</accession>
<protein>
    <submittedName>
        <fullName evidence="4">Thioredoxin reductase (NADPH)</fullName>
    </submittedName>
</protein>
<dbReference type="GO" id="GO:0016491">
    <property type="term" value="F:oxidoreductase activity"/>
    <property type="evidence" value="ECO:0007669"/>
    <property type="project" value="UniProtKB-KW"/>
</dbReference>
<dbReference type="OrthoDB" id="27340at2157"/>
<evidence type="ECO:0000259" key="3">
    <source>
        <dbReference type="Pfam" id="PF07992"/>
    </source>
</evidence>
<evidence type="ECO:0000256" key="2">
    <source>
        <dbReference type="ARBA" id="ARBA00023002"/>
    </source>
</evidence>
<reference evidence="5" key="1">
    <citation type="submission" date="2016-10" db="EMBL/GenBank/DDBJ databases">
        <authorList>
            <person name="Varghese N."/>
            <person name="Submissions S."/>
        </authorList>
    </citation>
    <scope>NUCLEOTIDE SEQUENCE [LARGE SCALE GENOMIC DNA]</scope>
    <source>
        <strain evidence="5">CGMCC 1.8981</strain>
    </source>
</reference>
<keyword evidence="5" id="KW-1185">Reference proteome</keyword>
<organism evidence="4 5">
    <name type="scientific">Natronorubrum sediminis</name>
    <dbReference type="NCBI Taxonomy" id="640943"/>
    <lineage>
        <taxon>Archaea</taxon>
        <taxon>Methanobacteriati</taxon>
        <taxon>Methanobacteriota</taxon>
        <taxon>Stenosarchaea group</taxon>
        <taxon>Halobacteria</taxon>
        <taxon>Halobacteriales</taxon>
        <taxon>Natrialbaceae</taxon>
        <taxon>Natronorubrum</taxon>
    </lineage>
</organism>
<dbReference type="AlphaFoldDB" id="A0A1H6G4X1"/>
<dbReference type="InterPro" id="IPR023753">
    <property type="entry name" value="FAD/NAD-binding_dom"/>
</dbReference>
<keyword evidence="2" id="KW-0560">Oxidoreductase</keyword>
<dbReference type="PANTHER" id="PTHR48105">
    <property type="entry name" value="THIOREDOXIN REDUCTASE 1-RELATED-RELATED"/>
    <property type="match status" value="1"/>
</dbReference>
<dbReference type="EMBL" id="FNWL01000006">
    <property type="protein sequence ID" value="SEH18089.1"/>
    <property type="molecule type" value="Genomic_DNA"/>
</dbReference>
<feature type="domain" description="FAD/NAD(P)-binding" evidence="3">
    <location>
        <begin position="5"/>
        <end position="309"/>
    </location>
</feature>